<name>A0A3M7RX21_BRAPC</name>
<dbReference type="Proteomes" id="UP000276133">
    <property type="component" value="Unassembled WGS sequence"/>
</dbReference>
<dbReference type="EMBL" id="REGN01002435">
    <property type="protein sequence ID" value="RNA28111.1"/>
    <property type="molecule type" value="Genomic_DNA"/>
</dbReference>
<comment type="caution">
    <text evidence="1">The sequence shown here is derived from an EMBL/GenBank/DDBJ whole genome shotgun (WGS) entry which is preliminary data.</text>
</comment>
<dbReference type="AlphaFoldDB" id="A0A3M7RX21"/>
<organism evidence="1 2">
    <name type="scientific">Brachionus plicatilis</name>
    <name type="common">Marine rotifer</name>
    <name type="synonym">Brachionus muelleri</name>
    <dbReference type="NCBI Taxonomy" id="10195"/>
    <lineage>
        <taxon>Eukaryota</taxon>
        <taxon>Metazoa</taxon>
        <taxon>Spiralia</taxon>
        <taxon>Gnathifera</taxon>
        <taxon>Rotifera</taxon>
        <taxon>Eurotatoria</taxon>
        <taxon>Monogononta</taxon>
        <taxon>Pseudotrocha</taxon>
        <taxon>Ploima</taxon>
        <taxon>Brachionidae</taxon>
        <taxon>Brachionus</taxon>
    </lineage>
</organism>
<keyword evidence="2" id="KW-1185">Reference proteome</keyword>
<protein>
    <submittedName>
        <fullName evidence="1">Uncharacterized protein</fullName>
    </submittedName>
</protein>
<gene>
    <name evidence="1" type="ORF">BpHYR1_009821</name>
</gene>
<proteinExistence type="predicted"/>
<accession>A0A3M7RX21</accession>
<evidence type="ECO:0000313" key="2">
    <source>
        <dbReference type="Proteomes" id="UP000276133"/>
    </source>
</evidence>
<reference evidence="1 2" key="1">
    <citation type="journal article" date="2018" name="Sci. Rep.">
        <title>Genomic signatures of local adaptation to the degree of environmental predictability in rotifers.</title>
        <authorList>
            <person name="Franch-Gras L."/>
            <person name="Hahn C."/>
            <person name="Garcia-Roger E.M."/>
            <person name="Carmona M.J."/>
            <person name="Serra M."/>
            <person name="Gomez A."/>
        </authorList>
    </citation>
    <scope>NUCLEOTIDE SEQUENCE [LARGE SCALE GENOMIC DNA]</scope>
    <source>
        <strain evidence="1">HYR1</strain>
    </source>
</reference>
<evidence type="ECO:0000313" key="1">
    <source>
        <dbReference type="EMBL" id="RNA28111.1"/>
    </source>
</evidence>
<sequence length="74" mass="8743">MHMFLHLDYRFIKFKWIDIQYLLKKINTLLFNSDTLNADISNIVTSVGYRPTGCNQSQCLKISKKSKKFQIETL</sequence>